<keyword evidence="2" id="KW-1185">Reference proteome</keyword>
<name>A0AAQ3KFZ5_9LILI</name>
<keyword evidence="1" id="KW-0347">Helicase</keyword>
<proteinExistence type="predicted"/>
<reference evidence="1 2" key="1">
    <citation type="submission" date="2023-10" db="EMBL/GenBank/DDBJ databases">
        <title>Chromosome-scale genome assembly provides insights into flower coloration mechanisms of Canna indica.</title>
        <authorList>
            <person name="Li C."/>
        </authorList>
    </citation>
    <scope>NUCLEOTIDE SEQUENCE [LARGE SCALE GENOMIC DNA]</scope>
    <source>
        <tissue evidence="1">Flower</tissue>
    </source>
</reference>
<keyword evidence="1" id="KW-0067">ATP-binding</keyword>
<protein>
    <submittedName>
        <fullName evidence="1">ATP-dependent helicase rhp16 isoform X3</fullName>
    </submittedName>
</protein>
<evidence type="ECO:0000313" key="2">
    <source>
        <dbReference type="Proteomes" id="UP001327560"/>
    </source>
</evidence>
<dbReference type="Proteomes" id="UP001327560">
    <property type="component" value="Chromosome 5"/>
</dbReference>
<dbReference type="EMBL" id="CP136894">
    <property type="protein sequence ID" value="WOL07537.1"/>
    <property type="molecule type" value="Genomic_DNA"/>
</dbReference>
<organism evidence="1 2">
    <name type="scientific">Canna indica</name>
    <name type="common">Indian-shot</name>
    <dbReference type="NCBI Taxonomy" id="4628"/>
    <lineage>
        <taxon>Eukaryota</taxon>
        <taxon>Viridiplantae</taxon>
        <taxon>Streptophyta</taxon>
        <taxon>Embryophyta</taxon>
        <taxon>Tracheophyta</taxon>
        <taxon>Spermatophyta</taxon>
        <taxon>Magnoliopsida</taxon>
        <taxon>Liliopsida</taxon>
        <taxon>Zingiberales</taxon>
        <taxon>Cannaceae</taxon>
        <taxon>Canna</taxon>
    </lineage>
</organism>
<sequence>MPPHLTNPPLSMNPPLMTPPIPTKLVLVSPRVEAGASNSIAHVGEEELLFLPPEHFFLDKHEAEPGYRGNNMAEECCFLNKVYLRRDSLEIREQEFYEALYTQSRVQFDAVICNVSVEEQNDDVSFAIVGQRLNQSEKDDKRKISISLSQAEINKGFLARGRRPPRGQRSERMLFNGKSIRLLC</sequence>
<dbReference type="GO" id="GO:0004386">
    <property type="term" value="F:helicase activity"/>
    <property type="evidence" value="ECO:0007669"/>
    <property type="project" value="UniProtKB-KW"/>
</dbReference>
<dbReference type="AlphaFoldDB" id="A0AAQ3KFZ5"/>
<accession>A0AAQ3KFZ5</accession>
<gene>
    <name evidence="1" type="ORF">Cni_G16281</name>
</gene>
<keyword evidence="1" id="KW-0547">Nucleotide-binding</keyword>
<evidence type="ECO:0000313" key="1">
    <source>
        <dbReference type="EMBL" id="WOL07537.1"/>
    </source>
</evidence>
<keyword evidence="1" id="KW-0378">Hydrolase</keyword>